<keyword evidence="4" id="KW-1185">Reference proteome</keyword>
<dbReference type="EMBL" id="JBGMEL010000020">
    <property type="protein sequence ID" value="MFA0792211.1"/>
    <property type="molecule type" value="Genomic_DNA"/>
</dbReference>
<name>A0ABV4NT87_9GAMM</name>
<dbReference type="SUPFAM" id="SSF53756">
    <property type="entry name" value="UDP-Glycosyltransferase/glycogen phosphorylase"/>
    <property type="match status" value="1"/>
</dbReference>
<dbReference type="Proteomes" id="UP001569414">
    <property type="component" value="Unassembled WGS sequence"/>
</dbReference>
<keyword evidence="3" id="KW-0328">Glycosyltransferase</keyword>
<dbReference type="GO" id="GO:0016757">
    <property type="term" value="F:glycosyltransferase activity"/>
    <property type="evidence" value="ECO:0007669"/>
    <property type="project" value="UniProtKB-KW"/>
</dbReference>
<evidence type="ECO:0000313" key="4">
    <source>
        <dbReference type="Proteomes" id="UP001569414"/>
    </source>
</evidence>
<comment type="caution">
    <text evidence="3">The sequence shown here is derived from an EMBL/GenBank/DDBJ whole genome shotgun (WGS) entry which is preliminary data.</text>
</comment>
<dbReference type="InterPro" id="IPR028098">
    <property type="entry name" value="Glyco_trans_4-like_N"/>
</dbReference>
<dbReference type="Pfam" id="PF13439">
    <property type="entry name" value="Glyco_transf_4"/>
    <property type="match status" value="1"/>
</dbReference>
<organism evidence="3 4">
    <name type="scientific">Microbulbifer echini</name>
    <dbReference type="NCBI Taxonomy" id="1529067"/>
    <lineage>
        <taxon>Bacteria</taxon>
        <taxon>Pseudomonadati</taxon>
        <taxon>Pseudomonadota</taxon>
        <taxon>Gammaproteobacteria</taxon>
        <taxon>Cellvibrionales</taxon>
        <taxon>Microbulbiferaceae</taxon>
        <taxon>Microbulbifer</taxon>
    </lineage>
</organism>
<keyword evidence="3" id="KW-0808">Transferase</keyword>
<dbReference type="Gene3D" id="3.40.50.2000">
    <property type="entry name" value="Glycogen Phosphorylase B"/>
    <property type="match status" value="2"/>
</dbReference>
<evidence type="ECO:0000259" key="1">
    <source>
        <dbReference type="Pfam" id="PF00534"/>
    </source>
</evidence>
<reference evidence="3 4" key="1">
    <citation type="submission" date="2024-08" db="EMBL/GenBank/DDBJ databases">
        <authorList>
            <person name="Ishaq N."/>
        </authorList>
    </citation>
    <scope>NUCLEOTIDE SEQUENCE [LARGE SCALE GENOMIC DNA]</scope>
    <source>
        <strain evidence="3 4">JCM 30400</strain>
    </source>
</reference>
<dbReference type="RefSeq" id="WP_371844606.1">
    <property type="nucleotide sequence ID" value="NZ_JBGMEL010000020.1"/>
</dbReference>
<dbReference type="EC" id="2.4.-.-" evidence="3"/>
<dbReference type="InterPro" id="IPR001296">
    <property type="entry name" value="Glyco_trans_1"/>
</dbReference>
<dbReference type="CDD" id="cd03801">
    <property type="entry name" value="GT4_PimA-like"/>
    <property type="match status" value="1"/>
</dbReference>
<dbReference type="Pfam" id="PF00534">
    <property type="entry name" value="Glycos_transf_1"/>
    <property type="match status" value="1"/>
</dbReference>
<feature type="domain" description="Glycosyltransferase subfamily 4-like N-terminal" evidence="2">
    <location>
        <begin position="19"/>
        <end position="164"/>
    </location>
</feature>
<evidence type="ECO:0000259" key="2">
    <source>
        <dbReference type="Pfam" id="PF13439"/>
    </source>
</evidence>
<evidence type="ECO:0000313" key="3">
    <source>
        <dbReference type="EMBL" id="MFA0792211.1"/>
    </source>
</evidence>
<sequence>MRIVQVWPELEPGDTGKAALEFIQELTRQGVKPVVISAGGALVARLELHGIQHTQLPLNKRPILAIAMVRRLRNALQGLNADVIHVHGRLAAQLVWRAWRGMEESARPSLVTHVDQYYLPNRRDAGLTGGHSVIVSSQGIADHLREHYGEKLAEPVAVVHQGISSREFDRSKPIPSQWHLRLLNSYPQLEGKNWWLYSGSLSEEGELDVFLQALAHAVNRSENLFGLVVGALREDDLRYVRKLEQQARELGLEGRVLFLGDRKDLRELYASSQLTFCLDGAKEPSGKSAIQALAMGCPVLAYRDSCAGEILARCFPEGMVERESPSTLSEVGLALMARGAKAELYGFFYEDAVKQTVSFYRSLRDFSLMGEA</sequence>
<accession>A0ABV4NT87</accession>
<gene>
    <name evidence="3" type="ORF">ACCI51_16805</name>
</gene>
<protein>
    <submittedName>
        <fullName evidence="3">Glycosyltransferase family 4 protein</fullName>
        <ecNumber evidence="3">2.4.-.-</ecNumber>
    </submittedName>
</protein>
<proteinExistence type="predicted"/>
<feature type="domain" description="Glycosyl transferase family 1" evidence="1">
    <location>
        <begin position="190"/>
        <end position="312"/>
    </location>
</feature>
<dbReference type="PANTHER" id="PTHR12526">
    <property type="entry name" value="GLYCOSYLTRANSFERASE"/>
    <property type="match status" value="1"/>
</dbReference>